<keyword evidence="1" id="KW-0479">Metal-binding</keyword>
<accession>A0AA96LMI7</accession>
<dbReference type="Proteomes" id="UP001304650">
    <property type="component" value="Chromosome"/>
</dbReference>
<name>A0AA96LMI7_9BACL</name>
<feature type="binding site" evidence="1">
    <location>
        <position position="68"/>
    </location>
    <ligand>
        <name>Mg(2+)</name>
        <dbReference type="ChEBI" id="CHEBI:18420"/>
        <label>1</label>
    </ligand>
</feature>
<dbReference type="RefSeq" id="WP_314798716.1">
    <property type="nucleotide sequence ID" value="NZ_CP130319.1"/>
</dbReference>
<sequence length="81" mass="8314">MTLVLALISAIQAELVGSAYEDMLTSEPTCQPSGFVVHTFSWVMPILLTSSDFSEVVQRAANLGGDSDTIGAIAAGLAGGI</sequence>
<protein>
    <submittedName>
        <fullName evidence="2">ADP-ribosylglycohydrolase family protein</fullName>
    </submittedName>
</protein>
<dbReference type="EMBL" id="CP130319">
    <property type="protein sequence ID" value="WNR43842.1"/>
    <property type="molecule type" value="Genomic_DNA"/>
</dbReference>
<dbReference type="InterPro" id="IPR036705">
    <property type="entry name" value="Ribosyl_crysJ1_sf"/>
</dbReference>
<keyword evidence="3" id="KW-1185">Reference proteome</keyword>
<dbReference type="Gene3D" id="1.10.4080.10">
    <property type="entry name" value="ADP-ribosylation/Crystallin J1"/>
    <property type="match status" value="1"/>
</dbReference>
<feature type="binding site" evidence="1">
    <location>
        <position position="66"/>
    </location>
    <ligand>
        <name>Mg(2+)</name>
        <dbReference type="ChEBI" id="CHEBI:18420"/>
        <label>1</label>
    </ligand>
</feature>
<organism evidence="2 3">
    <name type="scientific">Paenibacillus roseopurpureus</name>
    <dbReference type="NCBI Taxonomy" id="2918901"/>
    <lineage>
        <taxon>Bacteria</taxon>
        <taxon>Bacillati</taxon>
        <taxon>Bacillota</taxon>
        <taxon>Bacilli</taxon>
        <taxon>Bacillales</taxon>
        <taxon>Paenibacillaceae</taxon>
        <taxon>Paenibacillus</taxon>
    </lineage>
</organism>
<comment type="cofactor">
    <cofactor evidence="1">
        <name>Mg(2+)</name>
        <dbReference type="ChEBI" id="CHEBI:18420"/>
    </cofactor>
    <text evidence="1">Binds 2 magnesium ions per subunit.</text>
</comment>
<dbReference type="KEGG" id="proo:MJB10_22515"/>
<dbReference type="AlphaFoldDB" id="A0AA96LMI7"/>
<evidence type="ECO:0000313" key="3">
    <source>
        <dbReference type="Proteomes" id="UP001304650"/>
    </source>
</evidence>
<keyword evidence="1" id="KW-0460">Magnesium</keyword>
<evidence type="ECO:0000313" key="2">
    <source>
        <dbReference type="EMBL" id="WNR43842.1"/>
    </source>
</evidence>
<evidence type="ECO:0000256" key="1">
    <source>
        <dbReference type="PIRSR" id="PIRSR605502-1"/>
    </source>
</evidence>
<dbReference type="Pfam" id="PF03747">
    <property type="entry name" value="ADP_ribosyl_GH"/>
    <property type="match status" value="1"/>
</dbReference>
<dbReference type="GO" id="GO:0046872">
    <property type="term" value="F:metal ion binding"/>
    <property type="evidence" value="ECO:0007669"/>
    <property type="project" value="UniProtKB-KW"/>
</dbReference>
<dbReference type="SUPFAM" id="SSF101478">
    <property type="entry name" value="ADP-ribosylglycohydrolase"/>
    <property type="match status" value="1"/>
</dbReference>
<reference evidence="2" key="1">
    <citation type="submission" date="2022-02" db="EMBL/GenBank/DDBJ databases">
        <title>Paenibacillus sp. MBLB1832 Whole Genome Shotgun Sequencing.</title>
        <authorList>
            <person name="Hwang C.Y."/>
            <person name="Cho E.-S."/>
            <person name="Seo M.-J."/>
        </authorList>
    </citation>
    <scope>NUCLEOTIDE SEQUENCE</scope>
    <source>
        <strain evidence="2">MBLB1832</strain>
    </source>
</reference>
<proteinExistence type="predicted"/>
<dbReference type="InterPro" id="IPR005502">
    <property type="entry name" value="Ribosyl_crysJ1"/>
</dbReference>
<feature type="binding site" evidence="1">
    <location>
        <position position="69"/>
    </location>
    <ligand>
        <name>Mg(2+)</name>
        <dbReference type="ChEBI" id="CHEBI:18420"/>
        <label>1</label>
    </ligand>
</feature>
<gene>
    <name evidence="2" type="ORF">MJB10_22515</name>
</gene>